<keyword evidence="1" id="KW-0472">Membrane</keyword>
<evidence type="ECO:0000259" key="2">
    <source>
        <dbReference type="Pfam" id="PF07885"/>
    </source>
</evidence>
<proteinExistence type="predicted"/>
<keyword evidence="1" id="KW-1133">Transmembrane helix</keyword>
<dbReference type="Pfam" id="PF07885">
    <property type="entry name" value="Ion_trans_2"/>
    <property type="match status" value="1"/>
</dbReference>
<feature type="transmembrane region" description="Helical" evidence="1">
    <location>
        <begin position="20"/>
        <end position="38"/>
    </location>
</feature>
<feature type="domain" description="Potassium channel" evidence="2">
    <location>
        <begin position="30"/>
        <end position="102"/>
    </location>
</feature>
<dbReference type="InterPro" id="IPR050721">
    <property type="entry name" value="Trk_Ktr_HKT_K-transport"/>
</dbReference>
<dbReference type="PANTHER" id="PTHR43833">
    <property type="entry name" value="POTASSIUM CHANNEL PROTEIN 2-RELATED-RELATED"/>
    <property type="match status" value="1"/>
</dbReference>
<evidence type="ECO:0000313" key="3">
    <source>
        <dbReference type="EMBL" id="MZI93528.1"/>
    </source>
</evidence>
<dbReference type="PANTHER" id="PTHR43833:SF9">
    <property type="entry name" value="POTASSIUM CHANNEL PROTEIN YUGO-RELATED"/>
    <property type="match status" value="1"/>
</dbReference>
<keyword evidence="4" id="KW-1185">Reference proteome</keyword>
<keyword evidence="1" id="KW-0812">Transmembrane</keyword>
<sequence>MHILKRISVLVALHLQRVTWLGILVTTVFHYGICWLTFNALGENELTQIPRFFYFMNVTGSTVGYGDYSPITTTGQQFLAWYQMPVSIALFGVVLAKISSQIRDFIERNIKGMKDFAHYQQHVIIIGWHVPHTKTLVDCILADKKRENGRIILAVEDETMLHPLQEYKEVDFAVVSSFADSSEQQRLALNTANRVIIYDQNDERTLTTALGIANQVKDECHIVAYFNDAAKAALLDKHYKNIECSTNRSAELLARSMQDPGASRVLNQLLSPNIGATQYTLKVPEIEPISVAEISRYFKEQYNAMLIAIAHMQSGDDVVLNPAPETLVTSGMYLHYISSERLHSKQLDWQCR</sequence>
<dbReference type="RefSeq" id="WP_161155041.1">
    <property type="nucleotide sequence ID" value="NZ_WEKT01000014.1"/>
</dbReference>
<organism evidence="3 4">
    <name type="scientific">Vibrio eleionomae</name>
    <dbReference type="NCBI Taxonomy" id="2653505"/>
    <lineage>
        <taxon>Bacteria</taxon>
        <taxon>Pseudomonadati</taxon>
        <taxon>Pseudomonadota</taxon>
        <taxon>Gammaproteobacteria</taxon>
        <taxon>Vibrionales</taxon>
        <taxon>Vibrionaceae</taxon>
        <taxon>Vibrio</taxon>
    </lineage>
</organism>
<dbReference type="Gene3D" id="3.40.50.720">
    <property type="entry name" value="NAD(P)-binding Rossmann-like Domain"/>
    <property type="match status" value="1"/>
</dbReference>
<keyword evidence="3" id="KW-0813">Transport</keyword>
<accession>A0A7X4LK91</accession>
<keyword evidence="3" id="KW-0407">Ion channel</keyword>
<dbReference type="InterPro" id="IPR013099">
    <property type="entry name" value="K_chnl_dom"/>
</dbReference>
<dbReference type="AlphaFoldDB" id="A0A7X4LK91"/>
<gene>
    <name evidence="3" type="ORF">F9817_09985</name>
</gene>
<evidence type="ECO:0000313" key="4">
    <source>
        <dbReference type="Proteomes" id="UP000462621"/>
    </source>
</evidence>
<reference evidence="3 4" key="1">
    <citation type="submission" date="2019-10" db="EMBL/GenBank/DDBJ databases">
        <title>Vibrio sp. nov. isolated from a shrimp pond.</title>
        <authorList>
            <person name="Gomez-Gil B."/>
            <person name="Enciso-Ibarra J."/>
            <person name="Enciso-Ibarra K."/>
            <person name="Bolan-Mejia C."/>
        </authorList>
    </citation>
    <scope>NUCLEOTIDE SEQUENCE [LARGE SCALE GENOMIC DNA]</scope>
    <source>
        <strain evidence="3 4">CAIM 722</strain>
    </source>
</reference>
<comment type="caution">
    <text evidence="3">The sequence shown here is derived from an EMBL/GenBank/DDBJ whole genome shotgun (WGS) entry which is preliminary data.</text>
</comment>
<dbReference type="EMBL" id="WEKT01000014">
    <property type="protein sequence ID" value="MZI93528.1"/>
    <property type="molecule type" value="Genomic_DNA"/>
</dbReference>
<protein>
    <submittedName>
        <fullName evidence="3">Two pore domain potassium channel family protein</fullName>
    </submittedName>
</protein>
<evidence type="ECO:0000256" key="1">
    <source>
        <dbReference type="SAM" id="Phobius"/>
    </source>
</evidence>
<keyword evidence="3" id="KW-0406">Ion transport</keyword>
<dbReference type="GO" id="GO:0034220">
    <property type="term" value="P:monoatomic ion transmembrane transport"/>
    <property type="evidence" value="ECO:0007669"/>
    <property type="project" value="UniProtKB-KW"/>
</dbReference>
<dbReference type="Gene3D" id="1.10.287.70">
    <property type="match status" value="1"/>
</dbReference>
<dbReference type="Proteomes" id="UP000462621">
    <property type="component" value="Unassembled WGS sequence"/>
</dbReference>
<dbReference type="SUPFAM" id="SSF81324">
    <property type="entry name" value="Voltage-gated potassium channels"/>
    <property type="match status" value="1"/>
</dbReference>
<name>A0A7X4LK91_9VIBR</name>